<gene>
    <name evidence="1" type="ORF">BDY19DRAFT_969844</name>
</gene>
<keyword evidence="2" id="KW-1185">Reference proteome</keyword>
<name>A0ACB8TRX0_9APHY</name>
<dbReference type="EMBL" id="MU274939">
    <property type="protein sequence ID" value="KAI0084736.1"/>
    <property type="molecule type" value="Genomic_DNA"/>
</dbReference>
<dbReference type="Proteomes" id="UP001055072">
    <property type="component" value="Unassembled WGS sequence"/>
</dbReference>
<evidence type="ECO:0000313" key="2">
    <source>
        <dbReference type="Proteomes" id="UP001055072"/>
    </source>
</evidence>
<organism evidence="1 2">
    <name type="scientific">Irpex rosettiformis</name>
    <dbReference type="NCBI Taxonomy" id="378272"/>
    <lineage>
        <taxon>Eukaryota</taxon>
        <taxon>Fungi</taxon>
        <taxon>Dikarya</taxon>
        <taxon>Basidiomycota</taxon>
        <taxon>Agaricomycotina</taxon>
        <taxon>Agaricomycetes</taxon>
        <taxon>Polyporales</taxon>
        <taxon>Irpicaceae</taxon>
        <taxon>Irpex</taxon>
    </lineage>
</organism>
<reference evidence="1" key="1">
    <citation type="journal article" date="2021" name="Environ. Microbiol.">
        <title>Gene family expansions and transcriptome signatures uncover fungal adaptations to wood decay.</title>
        <authorList>
            <person name="Hage H."/>
            <person name="Miyauchi S."/>
            <person name="Viragh M."/>
            <person name="Drula E."/>
            <person name="Min B."/>
            <person name="Chaduli D."/>
            <person name="Navarro D."/>
            <person name="Favel A."/>
            <person name="Norest M."/>
            <person name="Lesage-Meessen L."/>
            <person name="Balint B."/>
            <person name="Merenyi Z."/>
            <person name="de Eugenio L."/>
            <person name="Morin E."/>
            <person name="Martinez A.T."/>
            <person name="Baldrian P."/>
            <person name="Stursova M."/>
            <person name="Martinez M.J."/>
            <person name="Novotny C."/>
            <person name="Magnuson J.K."/>
            <person name="Spatafora J.W."/>
            <person name="Maurice S."/>
            <person name="Pangilinan J."/>
            <person name="Andreopoulos W."/>
            <person name="LaButti K."/>
            <person name="Hundley H."/>
            <person name="Na H."/>
            <person name="Kuo A."/>
            <person name="Barry K."/>
            <person name="Lipzen A."/>
            <person name="Henrissat B."/>
            <person name="Riley R."/>
            <person name="Ahrendt S."/>
            <person name="Nagy L.G."/>
            <person name="Grigoriev I.V."/>
            <person name="Martin F."/>
            <person name="Rosso M.N."/>
        </authorList>
    </citation>
    <scope>NUCLEOTIDE SEQUENCE</scope>
    <source>
        <strain evidence="1">CBS 384.51</strain>
    </source>
</reference>
<accession>A0ACB8TRX0</accession>
<evidence type="ECO:0000313" key="1">
    <source>
        <dbReference type="EMBL" id="KAI0084736.1"/>
    </source>
</evidence>
<proteinExistence type="predicted"/>
<protein>
    <submittedName>
        <fullName evidence="1">Pseudouridine synthase</fullName>
    </submittedName>
</protein>
<comment type="caution">
    <text evidence="1">The sequence shown here is derived from an EMBL/GenBank/DDBJ whole genome shotgun (WGS) entry which is preliminary data.</text>
</comment>
<sequence length="491" mass="54473">MSPTVPDKAIIVTILGSSLRIALEYLGSSYSTLKQLPRSSSSPCCNLALASCSHPLNHSTIMPIQRLATSVRSISGLLGRSAHVIYTGPGVLVVNKPAGSASQPSLVLTKGGSVRLDTILPSSGQYHQAGTIPWPCYHLDKEASGALLYGKNPHVIKSLSSQFATGKATRKYLAILCGEEKNFPKKEFQVGTLFENDGRSVRVFREGIVRREEEAMNDEEVEENEEEENIKTYWTATKFKVLATSPVAPLALVELQPTTDGRYQLRVDTARIGAPILGDSRHAPTELSPQVVDLMDALEHELKRTDALYAALKEKYRRGMNVITNYAYNRRLNEIKETEQRKKENLYLHGSYIEYTHRYKKTSSSKSFRLGITAPLPYNFIYLCKLANIPLPDDYIDGGVYFDGVKQQEGELQELKMCWTGVRTGSVYADDYTDGGVLVDDVKQQEGVISELKTGMGAGRVFTNDYIFGEVLVDDVKQQEGVPVMNELKTE</sequence>